<evidence type="ECO:0000256" key="5">
    <source>
        <dbReference type="ARBA" id="ARBA00029594"/>
    </source>
</evidence>
<evidence type="ECO:0000313" key="7">
    <source>
        <dbReference type="EMBL" id="CAA9488262.1"/>
    </source>
</evidence>
<dbReference type="PANTHER" id="PTHR21248">
    <property type="entry name" value="CARDIOLIPIN SYNTHASE"/>
    <property type="match status" value="1"/>
</dbReference>
<accession>A0A6J4S8W2</accession>
<dbReference type="SMART" id="SM00155">
    <property type="entry name" value="PLDc"/>
    <property type="match status" value="2"/>
</dbReference>
<dbReference type="PROSITE" id="PS50035">
    <property type="entry name" value="PLD"/>
    <property type="match status" value="2"/>
</dbReference>
<name>A0A6J4S8W2_9SPHN</name>
<comment type="function">
    <text evidence="1">Could be a virulence factor.</text>
</comment>
<dbReference type="GO" id="GO:0005576">
    <property type="term" value="C:extracellular region"/>
    <property type="evidence" value="ECO:0007669"/>
    <property type="project" value="UniProtKB-SubCell"/>
</dbReference>
<dbReference type="GO" id="GO:0030572">
    <property type="term" value="F:phosphatidyltransferase activity"/>
    <property type="evidence" value="ECO:0007669"/>
    <property type="project" value="UniProtKB-ARBA"/>
</dbReference>
<proteinExistence type="predicted"/>
<comment type="subcellular location">
    <subcellularLocation>
        <location evidence="2">Secreted</location>
    </subcellularLocation>
</comment>
<evidence type="ECO:0000256" key="4">
    <source>
        <dbReference type="ARBA" id="ARBA00022525"/>
    </source>
</evidence>
<organism evidence="7">
    <name type="scientific">uncultured Sphingomonas sp</name>
    <dbReference type="NCBI Taxonomy" id="158754"/>
    <lineage>
        <taxon>Bacteria</taxon>
        <taxon>Pseudomonadati</taxon>
        <taxon>Pseudomonadota</taxon>
        <taxon>Alphaproteobacteria</taxon>
        <taxon>Sphingomonadales</taxon>
        <taxon>Sphingomonadaceae</taxon>
        <taxon>Sphingomonas</taxon>
        <taxon>environmental samples</taxon>
    </lineage>
</organism>
<dbReference type="AlphaFoldDB" id="A0A6J4S8W2"/>
<evidence type="ECO:0000256" key="2">
    <source>
        <dbReference type="ARBA" id="ARBA00004613"/>
    </source>
</evidence>
<dbReference type="PANTHER" id="PTHR21248:SF12">
    <property type="entry name" value="CARDIOLIPIN SYNTHASE C"/>
    <property type="match status" value="1"/>
</dbReference>
<gene>
    <name evidence="7" type="ORF">AVDCRST_MAG44-81</name>
</gene>
<dbReference type="CDD" id="cd09110">
    <property type="entry name" value="PLDc_CLS_1"/>
    <property type="match status" value="1"/>
</dbReference>
<protein>
    <recommendedName>
        <fullName evidence="3">Phospholipase D</fullName>
    </recommendedName>
    <alternativeName>
        <fullName evidence="5">Choline phosphatase</fullName>
    </alternativeName>
</protein>
<reference evidence="7" key="1">
    <citation type="submission" date="2020-02" db="EMBL/GenBank/DDBJ databases">
        <authorList>
            <person name="Meier V. D."/>
        </authorList>
    </citation>
    <scope>NUCLEOTIDE SEQUENCE</scope>
    <source>
        <strain evidence="7">AVDCRST_MAG44</strain>
    </source>
</reference>
<dbReference type="SUPFAM" id="SSF56024">
    <property type="entry name" value="Phospholipase D/nuclease"/>
    <property type="match status" value="2"/>
</dbReference>
<dbReference type="Pfam" id="PF13091">
    <property type="entry name" value="PLDc_2"/>
    <property type="match status" value="2"/>
</dbReference>
<dbReference type="InterPro" id="IPR025202">
    <property type="entry name" value="PLD-like_dom"/>
</dbReference>
<evidence type="ECO:0000259" key="6">
    <source>
        <dbReference type="PROSITE" id="PS50035"/>
    </source>
</evidence>
<feature type="domain" description="PLD phosphodiesterase" evidence="6">
    <location>
        <begin position="117"/>
        <end position="144"/>
    </location>
</feature>
<dbReference type="EMBL" id="CADCVY010000004">
    <property type="protein sequence ID" value="CAA9488262.1"/>
    <property type="molecule type" value="Genomic_DNA"/>
</dbReference>
<dbReference type="InterPro" id="IPR001736">
    <property type="entry name" value="PLipase_D/transphosphatidylase"/>
</dbReference>
<dbReference type="Gene3D" id="3.30.870.10">
    <property type="entry name" value="Endonuclease Chain A"/>
    <property type="match status" value="2"/>
</dbReference>
<keyword evidence="7" id="KW-0808">Transferase</keyword>
<keyword evidence="4" id="KW-0964">Secreted</keyword>
<evidence type="ECO:0000256" key="3">
    <source>
        <dbReference type="ARBA" id="ARBA00018392"/>
    </source>
</evidence>
<dbReference type="GO" id="GO:0032049">
    <property type="term" value="P:cardiolipin biosynthetic process"/>
    <property type="evidence" value="ECO:0007669"/>
    <property type="project" value="UniProtKB-ARBA"/>
</dbReference>
<sequence length="392" mass="44382">MNTPASVVAAAGGDRIRAEVAGTRLEVLLTGSERLDAILALIGGAERSLRLLFYIYNDDQAGTRVRDALVAAVRRGVEVKLLLDGYGCSNVRADFFKTFSDAGGALCLFHAAYGRRYLLRNHQKLAIADERKAIIGGANIDDCYFADDGARHWRDLWMVIDGPIVPAAASYFDALLRWTTKKGAKLRSLRRLVHQHSQFRGPLQWKFSGPLSMRNAWRRGIVRDIRANSSLDLIAAYFSPPRTALARLRRLAERGTVRIITASQSDNNATIAAARDTYGRLLRSGVRMYEYQRARLHTKLAICDDIVYIGSANFDFRSLYLNLEVMLRIKDADFAQALRAYFQAELGDSLQITPELHARRASLWRRIRWRVSHWLVTSMDYTVTRRLNFRAE</sequence>
<evidence type="ECO:0000256" key="1">
    <source>
        <dbReference type="ARBA" id="ARBA00003145"/>
    </source>
</evidence>
<feature type="domain" description="PLD phosphodiesterase" evidence="6">
    <location>
        <begin position="292"/>
        <end position="318"/>
    </location>
</feature>